<dbReference type="InterPro" id="IPR001497">
    <property type="entry name" value="MethylDNA_cys_MeTrfase_AS"/>
</dbReference>
<dbReference type="PANTHER" id="PTHR10815:SF13">
    <property type="entry name" value="METHYLATED-DNA--PROTEIN-CYSTEINE METHYLTRANSFERASE"/>
    <property type="match status" value="1"/>
</dbReference>
<dbReference type="GO" id="GO:0003677">
    <property type="term" value="F:DNA binding"/>
    <property type="evidence" value="ECO:0007669"/>
    <property type="project" value="UniProtKB-KW"/>
</dbReference>
<protein>
    <recommendedName>
        <fullName evidence="3">methylated-DNA--[protein]-cysteine S-methyltransferase</fullName>
        <ecNumber evidence="3">2.1.1.63</ecNumber>
    </recommendedName>
</protein>
<dbReference type="EMBL" id="AMWX01000001">
    <property type="protein sequence ID" value="EKO37132.1"/>
    <property type="molecule type" value="Genomic_DNA"/>
</dbReference>
<keyword evidence="4 10" id="KW-0489">Methyltransferase</keyword>
<comment type="catalytic activity">
    <reaction evidence="1">
        <text>a 4-O-methyl-thymidine in DNA + L-cysteinyl-[protein] = a thymidine in DNA + S-methyl-L-cysteinyl-[protein]</text>
        <dbReference type="Rhea" id="RHEA:53428"/>
        <dbReference type="Rhea" id="RHEA-COMP:10131"/>
        <dbReference type="Rhea" id="RHEA-COMP:10132"/>
        <dbReference type="Rhea" id="RHEA-COMP:13555"/>
        <dbReference type="Rhea" id="RHEA-COMP:13556"/>
        <dbReference type="ChEBI" id="CHEBI:29950"/>
        <dbReference type="ChEBI" id="CHEBI:82612"/>
        <dbReference type="ChEBI" id="CHEBI:137386"/>
        <dbReference type="ChEBI" id="CHEBI:137387"/>
        <dbReference type="EC" id="2.1.1.63"/>
    </reaction>
</comment>
<keyword evidence="5 10" id="KW-0808">Transferase</keyword>
<dbReference type="PROSITE" id="PS00374">
    <property type="entry name" value="MGMT"/>
    <property type="match status" value="1"/>
</dbReference>
<dbReference type="GO" id="GO:0006281">
    <property type="term" value="P:DNA repair"/>
    <property type="evidence" value="ECO:0007669"/>
    <property type="project" value="UniProtKB-KW"/>
</dbReference>
<reference evidence="10 11" key="1">
    <citation type="submission" date="2012-09" db="EMBL/GenBank/DDBJ databases">
        <authorList>
            <person name="Dupont C.L."/>
            <person name="Rusch D.B."/>
            <person name="Lombardo M.-J."/>
            <person name="Novotny M."/>
            <person name="Yee-Greenbaum J."/>
            <person name="Laskin R."/>
        </authorList>
    </citation>
    <scope>NUCLEOTIDE SEQUENCE [LARGE SCALE GENOMIC DNA]</scope>
    <source>
        <strain evidence="10">SAR86E</strain>
    </source>
</reference>
<dbReference type="AlphaFoldDB" id="K6FEW0"/>
<dbReference type="FunFam" id="1.10.10.10:FF:000214">
    <property type="entry name" value="Methylated-DNA--protein-cysteine methyltransferase"/>
    <property type="match status" value="1"/>
</dbReference>
<evidence type="ECO:0000256" key="7">
    <source>
        <dbReference type="ARBA" id="ARBA00023204"/>
    </source>
</evidence>
<keyword evidence="10" id="KW-0238">DNA-binding</keyword>
<dbReference type="InterPro" id="IPR014048">
    <property type="entry name" value="MethylDNA_cys_MeTrfase_DNA-bd"/>
</dbReference>
<comment type="caution">
    <text evidence="10">The sequence shown here is derived from an EMBL/GenBank/DDBJ whole genome shotgun (WGS) entry which is preliminary data.</text>
</comment>
<organism evidence="10 11">
    <name type="scientific">SAR86 cluster bacterium SAR86E</name>
    <dbReference type="NCBI Taxonomy" id="1208365"/>
    <lineage>
        <taxon>Bacteria</taxon>
        <taxon>Pseudomonadati</taxon>
        <taxon>Pseudomonadota</taxon>
        <taxon>Gammaproteobacteria</taxon>
        <taxon>SAR86 cluster</taxon>
    </lineage>
</organism>
<keyword evidence="11" id="KW-1185">Reference proteome</keyword>
<evidence type="ECO:0000256" key="2">
    <source>
        <dbReference type="ARBA" id="ARBA00008711"/>
    </source>
</evidence>
<proteinExistence type="inferred from homology"/>
<dbReference type="GO" id="GO:0032259">
    <property type="term" value="P:methylation"/>
    <property type="evidence" value="ECO:0007669"/>
    <property type="project" value="UniProtKB-KW"/>
</dbReference>
<evidence type="ECO:0000313" key="11">
    <source>
        <dbReference type="Proteomes" id="UP000010310"/>
    </source>
</evidence>
<keyword evidence="7" id="KW-0234">DNA repair</keyword>
<comment type="similarity">
    <text evidence="2">Belongs to the MGMT family.</text>
</comment>
<name>K6FEW0_9GAMM</name>
<dbReference type="Proteomes" id="UP000010310">
    <property type="component" value="Unassembled WGS sequence"/>
</dbReference>
<dbReference type="PANTHER" id="PTHR10815">
    <property type="entry name" value="METHYLATED-DNA--PROTEIN-CYSTEINE METHYLTRANSFERASE"/>
    <property type="match status" value="1"/>
</dbReference>
<keyword evidence="6" id="KW-0227">DNA damage</keyword>
<evidence type="ECO:0000256" key="8">
    <source>
        <dbReference type="ARBA" id="ARBA00049348"/>
    </source>
</evidence>
<dbReference type="CDD" id="cd06445">
    <property type="entry name" value="ATase"/>
    <property type="match status" value="1"/>
</dbReference>
<evidence type="ECO:0000259" key="9">
    <source>
        <dbReference type="Pfam" id="PF01035"/>
    </source>
</evidence>
<dbReference type="NCBIfam" id="TIGR00589">
    <property type="entry name" value="ogt"/>
    <property type="match status" value="1"/>
</dbReference>
<comment type="catalytic activity">
    <reaction evidence="8">
        <text>a 6-O-methyl-2'-deoxyguanosine in DNA + L-cysteinyl-[protein] = S-methyl-L-cysteinyl-[protein] + a 2'-deoxyguanosine in DNA</text>
        <dbReference type="Rhea" id="RHEA:24000"/>
        <dbReference type="Rhea" id="RHEA-COMP:10131"/>
        <dbReference type="Rhea" id="RHEA-COMP:10132"/>
        <dbReference type="Rhea" id="RHEA-COMP:11367"/>
        <dbReference type="Rhea" id="RHEA-COMP:11368"/>
        <dbReference type="ChEBI" id="CHEBI:29950"/>
        <dbReference type="ChEBI" id="CHEBI:82612"/>
        <dbReference type="ChEBI" id="CHEBI:85445"/>
        <dbReference type="ChEBI" id="CHEBI:85448"/>
        <dbReference type="EC" id="2.1.1.63"/>
    </reaction>
</comment>
<feature type="domain" description="Methylated-DNA-[protein]-cysteine S-methyltransferase DNA binding" evidence="9">
    <location>
        <begin position="66"/>
        <end position="145"/>
    </location>
</feature>
<evidence type="ECO:0000256" key="1">
    <source>
        <dbReference type="ARBA" id="ARBA00001286"/>
    </source>
</evidence>
<dbReference type="SUPFAM" id="SSF46767">
    <property type="entry name" value="Methylated DNA-protein cysteine methyltransferase, C-terminal domain"/>
    <property type="match status" value="1"/>
</dbReference>
<evidence type="ECO:0000256" key="3">
    <source>
        <dbReference type="ARBA" id="ARBA00011918"/>
    </source>
</evidence>
<dbReference type="EC" id="2.1.1.63" evidence="3"/>
<evidence type="ECO:0000256" key="5">
    <source>
        <dbReference type="ARBA" id="ARBA00022679"/>
    </source>
</evidence>
<dbReference type="STRING" id="1208365.B273_0264"/>
<sequence length="147" mass="16384">MEIKFVSSPIGVFESTYSNSGLLRLSFLWEGESRHPHDRPLQKKIDKFFSPQGLKTLPLIDMQGTNFQLNVWSALCDIPRGQTESYISIATSIGAPKAARAVGTACKMNPVPLFIPCHRVIKQDQSYGAFALGAENKKFLLNIEQNK</sequence>
<dbReference type="Gene3D" id="1.10.10.10">
    <property type="entry name" value="Winged helix-like DNA-binding domain superfamily/Winged helix DNA-binding domain"/>
    <property type="match status" value="1"/>
</dbReference>
<dbReference type="InterPro" id="IPR036388">
    <property type="entry name" value="WH-like_DNA-bd_sf"/>
</dbReference>
<evidence type="ECO:0000256" key="6">
    <source>
        <dbReference type="ARBA" id="ARBA00022763"/>
    </source>
</evidence>
<dbReference type="Pfam" id="PF01035">
    <property type="entry name" value="DNA_binding_1"/>
    <property type="match status" value="1"/>
</dbReference>
<evidence type="ECO:0000256" key="4">
    <source>
        <dbReference type="ARBA" id="ARBA00022603"/>
    </source>
</evidence>
<evidence type="ECO:0000313" key="10">
    <source>
        <dbReference type="EMBL" id="EKO37132.1"/>
    </source>
</evidence>
<accession>K6FEW0</accession>
<dbReference type="InterPro" id="IPR036217">
    <property type="entry name" value="MethylDNA_cys_MeTrfase_DNAb"/>
</dbReference>
<gene>
    <name evidence="10" type="ORF">B273_0264</name>
</gene>
<dbReference type="GO" id="GO:0003908">
    <property type="term" value="F:methylated-DNA-[protein]-cysteine S-methyltransferase activity"/>
    <property type="evidence" value="ECO:0007669"/>
    <property type="project" value="UniProtKB-EC"/>
</dbReference>